<dbReference type="GO" id="GO:0032259">
    <property type="term" value="P:methylation"/>
    <property type="evidence" value="ECO:0007669"/>
    <property type="project" value="UniProtKB-KW"/>
</dbReference>
<dbReference type="RefSeq" id="WP_127766005.1">
    <property type="nucleotide sequence ID" value="NZ_SADE01000002.1"/>
</dbReference>
<evidence type="ECO:0000313" key="1">
    <source>
        <dbReference type="EMBL" id="RVU36529.1"/>
    </source>
</evidence>
<organism evidence="1 2">
    <name type="scientific">Hwanghaeella grinnelliae</name>
    <dbReference type="NCBI Taxonomy" id="2500179"/>
    <lineage>
        <taxon>Bacteria</taxon>
        <taxon>Pseudomonadati</taxon>
        <taxon>Pseudomonadota</taxon>
        <taxon>Alphaproteobacteria</taxon>
        <taxon>Rhodospirillales</taxon>
        <taxon>Rhodospirillaceae</taxon>
        <taxon>Hwanghaeella</taxon>
    </lineage>
</organism>
<dbReference type="EMBL" id="SADE01000002">
    <property type="protein sequence ID" value="RVU36529.1"/>
    <property type="molecule type" value="Genomic_DNA"/>
</dbReference>
<dbReference type="GO" id="GO:0008168">
    <property type="term" value="F:methyltransferase activity"/>
    <property type="evidence" value="ECO:0007669"/>
    <property type="project" value="UniProtKB-KW"/>
</dbReference>
<reference evidence="2" key="1">
    <citation type="submission" date="2019-01" db="EMBL/GenBank/DDBJ databases">
        <title>Gri0909 isolated from a small marine red alga.</title>
        <authorList>
            <person name="Kim J."/>
            <person name="Jeong S.E."/>
            <person name="Jeon C.O."/>
        </authorList>
    </citation>
    <scope>NUCLEOTIDE SEQUENCE [LARGE SCALE GENOMIC DNA]</scope>
    <source>
        <strain evidence="2">Gri0909</strain>
    </source>
</reference>
<keyword evidence="2" id="KW-1185">Reference proteome</keyword>
<dbReference type="PANTHER" id="PTHR43861">
    <property type="entry name" value="TRANS-ACONITATE 2-METHYLTRANSFERASE-RELATED"/>
    <property type="match status" value="1"/>
</dbReference>
<dbReference type="Gene3D" id="3.40.50.150">
    <property type="entry name" value="Vaccinia Virus protein VP39"/>
    <property type="match status" value="1"/>
</dbReference>
<protein>
    <submittedName>
        <fullName evidence="1">Class I SAM-dependent methyltransferase</fullName>
    </submittedName>
</protein>
<keyword evidence="1" id="KW-0808">Transferase</keyword>
<keyword evidence="1" id="KW-0489">Methyltransferase</keyword>
<dbReference type="CDD" id="cd02440">
    <property type="entry name" value="AdoMet_MTases"/>
    <property type="match status" value="1"/>
</dbReference>
<proteinExistence type="predicted"/>
<dbReference type="Pfam" id="PF13489">
    <property type="entry name" value="Methyltransf_23"/>
    <property type="match status" value="1"/>
</dbReference>
<dbReference type="SUPFAM" id="SSF53335">
    <property type="entry name" value="S-adenosyl-L-methionine-dependent methyltransferases"/>
    <property type="match status" value="1"/>
</dbReference>
<dbReference type="AlphaFoldDB" id="A0A437QQ01"/>
<evidence type="ECO:0000313" key="2">
    <source>
        <dbReference type="Proteomes" id="UP000287447"/>
    </source>
</evidence>
<dbReference type="OrthoDB" id="9792690at2"/>
<sequence>MTDPICPITGKSDWESLCEQDGFEWVRFRDSGYVQLRTMPKLDEAKEIQSPEIGASYIDGYTKKEDSKRRRSHRRAAYLRRHMKTGKRVMDVGSNVGFFVEAASALGLDAVGLEINPVLADSARRRFPHLSFHTCALEEFEQQGVFDGVYCSEVIEHTVDVVHFARQLFDLLKPGGVLYLTTPSINEYMSGGKVNRNLGAPDHKLYFNKRNIEQFLRGIGFSSVSHKLAFGGGLQVLARR</sequence>
<name>A0A437QQ01_9PROT</name>
<dbReference type="InterPro" id="IPR029063">
    <property type="entry name" value="SAM-dependent_MTases_sf"/>
</dbReference>
<gene>
    <name evidence="1" type="ORF">EOI86_15175</name>
</gene>
<dbReference type="Proteomes" id="UP000287447">
    <property type="component" value="Unassembled WGS sequence"/>
</dbReference>
<accession>A0A437QQ01</accession>
<comment type="caution">
    <text evidence="1">The sequence shown here is derived from an EMBL/GenBank/DDBJ whole genome shotgun (WGS) entry which is preliminary data.</text>
</comment>